<keyword evidence="2" id="KW-0472">Membrane</keyword>
<feature type="transmembrane region" description="Helical" evidence="2">
    <location>
        <begin position="640"/>
        <end position="663"/>
    </location>
</feature>
<keyword evidence="4" id="KW-1185">Reference proteome</keyword>
<feature type="compositionally biased region" description="Basic and acidic residues" evidence="1">
    <location>
        <begin position="385"/>
        <end position="397"/>
    </location>
</feature>
<sequence length="664" mass="67151">MLALRLTRSAHPAVQLRRLLVAAASAGTGFLLLSTLGHALTHPEAPASAALRLAWCAAPLAATVYLARAVARTDPGTRPRPGLAAIGLGPTRLMVVSATTTALSTLLGSMLALLLFLHLRGDLTGMPFDGAASDFLAASRPLPLPAALTLLSLVPAASSVTVALMLRPRDARVAARATPRLLGRFGASGTKGPGETFGAYGRYGAHRTTTSRASRPSPDGEPQADDARNADGRRQDDRADRSPVDLTADGPEGPDDPGARERAARSAAGREHGTAAAGDRTGRAEDGRTHRTPDDRTEPDGRTASGAGDEATAARAARSAGGDDSRAADPRGSRRPAGGGDRDALRRTVPAAVGRTARTARTVTEHLTRPDGPDARPANGTDARPAADRGEQHEQPADGRPANGGPGPAAEDRPAAEGRPTAPRAAADVAPQGSTGDALPPADGDHAGDPADSVFHASQNPPAPDPTALPWGAALLAAGLAVEGYASRTADGGGLPLPGGLPEGPAAVFFGWFLTVVGLALAGPGLTHLCGRLLQAARPGALRLLAGRGLMQEASRIGRPLGVVCAVASGGYTMAALYDPADPSFGPLSTLGALVVAGCTVATLLTSAVEARQARADTTAALLRLGAPTKTLRSAAALRAGALLALFIPLTLVVAELAALPLAR</sequence>
<feature type="region of interest" description="Disordered" evidence="1">
    <location>
        <begin position="183"/>
        <end position="468"/>
    </location>
</feature>
<feature type="transmembrane region" description="Helical" evidence="2">
    <location>
        <begin position="584"/>
        <end position="605"/>
    </location>
</feature>
<evidence type="ECO:0008006" key="5">
    <source>
        <dbReference type="Google" id="ProtNLM"/>
    </source>
</evidence>
<comment type="caution">
    <text evidence="3">The sequence shown here is derived from an EMBL/GenBank/DDBJ whole genome shotgun (WGS) entry which is preliminary data.</text>
</comment>
<evidence type="ECO:0000313" key="3">
    <source>
        <dbReference type="EMBL" id="MDQ0686562.1"/>
    </source>
</evidence>
<feature type="compositionally biased region" description="Low complexity" evidence="1">
    <location>
        <begin position="347"/>
        <end position="362"/>
    </location>
</feature>
<feature type="compositionally biased region" description="Basic and acidic residues" evidence="1">
    <location>
        <begin position="321"/>
        <end position="332"/>
    </location>
</feature>
<evidence type="ECO:0000256" key="1">
    <source>
        <dbReference type="SAM" id="MobiDB-lite"/>
    </source>
</evidence>
<protein>
    <recommendedName>
        <fullName evidence="5">Integral membrane protein</fullName>
    </recommendedName>
</protein>
<feature type="transmembrane region" description="Helical" evidence="2">
    <location>
        <begin position="92"/>
        <end position="117"/>
    </location>
</feature>
<reference evidence="3 4" key="1">
    <citation type="submission" date="2023-07" db="EMBL/GenBank/DDBJ databases">
        <title>Comparative genomics of wheat-associated soil bacteria to identify genetic determinants of phenazine resistance.</title>
        <authorList>
            <person name="Mouncey N."/>
        </authorList>
    </citation>
    <scope>NUCLEOTIDE SEQUENCE [LARGE SCALE GENOMIC DNA]</scope>
    <source>
        <strain evidence="3 4">W4I19-2</strain>
    </source>
</reference>
<dbReference type="EMBL" id="JAUSYA010000001">
    <property type="protein sequence ID" value="MDQ0686562.1"/>
    <property type="molecule type" value="Genomic_DNA"/>
</dbReference>
<keyword evidence="2" id="KW-1133">Transmembrane helix</keyword>
<feature type="transmembrane region" description="Helical" evidence="2">
    <location>
        <begin position="468"/>
        <end position="486"/>
    </location>
</feature>
<feature type="transmembrane region" description="Helical" evidence="2">
    <location>
        <begin position="506"/>
        <end position="526"/>
    </location>
</feature>
<feature type="compositionally biased region" description="Basic and acidic residues" evidence="1">
    <location>
        <begin position="363"/>
        <end position="374"/>
    </location>
</feature>
<feature type="transmembrane region" description="Helical" evidence="2">
    <location>
        <begin position="557"/>
        <end position="578"/>
    </location>
</feature>
<gene>
    <name evidence="3" type="ORF">QFZ56_005525</name>
</gene>
<accession>A0ABU0Q7E1</accession>
<feature type="compositionally biased region" description="Basic and acidic residues" evidence="1">
    <location>
        <begin position="280"/>
        <end position="301"/>
    </location>
</feature>
<keyword evidence="2" id="KW-0812">Transmembrane</keyword>
<feature type="transmembrane region" description="Helical" evidence="2">
    <location>
        <begin position="144"/>
        <end position="166"/>
    </location>
</feature>
<name>A0ABU0Q7E1_STRAH</name>
<feature type="compositionally biased region" description="Low complexity" evidence="1">
    <location>
        <begin position="304"/>
        <end position="320"/>
    </location>
</feature>
<evidence type="ECO:0000256" key="2">
    <source>
        <dbReference type="SAM" id="Phobius"/>
    </source>
</evidence>
<proteinExistence type="predicted"/>
<dbReference type="Proteomes" id="UP001243364">
    <property type="component" value="Unassembled WGS sequence"/>
</dbReference>
<organism evidence="3 4">
    <name type="scientific">Streptomyces achromogenes</name>
    <dbReference type="NCBI Taxonomy" id="67255"/>
    <lineage>
        <taxon>Bacteria</taxon>
        <taxon>Bacillati</taxon>
        <taxon>Actinomycetota</taxon>
        <taxon>Actinomycetes</taxon>
        <taxon>Kitasatosporales</taxon>
        <taxon>Streptomycetaceae</taxon>
        <taxon>Streptomyces</taxon>
    </lineage>
</organism>
<evidence type="ECO:0000313" key="4">
    <source>
        <dbReference type="Proteomes" id="UP001243364"/>
    </source>
</evidence>
<feature type="compositionally biased region" description="Basic and acidic residues" evidence="1">
    <location>
        <begin position="257"/>
        <end position="273"/>
    </location>
</feature>
<feature type="transmembrane region" description="Helical" evidence="2">
    <location>
        <begin position="49"/>
        <end position="71"/>
    </location>
</feature>
<feature type="compositionally biased region" description="Basic and acidic residues" evidence="1">
    <location>
        <begin position="225"/>
        <end position="243"/>
    </location>
</feature>